<evidence type="ECO:0000313" key="1">
    <source>
        <dbReference type="EMBL" id="KRK97147.1"/>
    </source>
</evidence>
<name>A0A0R1LMK5_9LACO</name>
<dbReference type="AlphaFoldDB" id="A0A0R1LMK5"/>
<evidence type="ECO:0000313" key="2">
    <source>
        <dbReference type="Proteomes" id="UP000051160"/>
    </source>
</evidence>
<dbReference type="EMBL" id="AZEE01000030">
    <property type="protein sequence ID" value="KRK97147.1"/>
    <property type="molecule type" value="Genomic_DNA"/>
</dbReference>
<sequence length="121" mass="14050">MVLIGVAIGLGSVATGTQASAKTPWEFKYNHEYKVRVLKPTTAYKIKLGKSTYLDRRVKKFKLKRGAVVRTWYRGVGGINWQLTGGTHEKYSRDHRYQYDVNWSSKKSFKILHTYKGTDWF</sequence>
<organism evidence="1 2">
    <name type="scientific">Secundilactobacillus odoratitofui DSM 19909 = JCM 15043</name>
    <dbReference type="NCBI Taxonomy" id="1423776"/>
    <lineage>
        <taxon>Bacteria</taxon>
        <taxon>Bacillati</taxon>
        <taxon>Bacillota</taxon>
        <taxon>Bacilli</taxon>
        <taxon>Lactobacillales</taxon>
        <taxon>Lactobacillaceae</taxon>
        <taxon>Secundilactobacillus</taxon>
    </lineage>
</organism>
<dbReference type="Proteomes" id="UP000051160">
    <property type="component" value="Unassembled WGS sequence"/>
</dbReference>
<gene>
    <name evidence="1" type="ORF">FD04_GL002008</name>
</gene>
<accession>A0A0R1LMK5</accession>
<dbReference type="PATRIC" id="fig|1423776.4.peg.2034"/>
<protein>
    <submittedName>
        <fullName evidence="1">Uncharacterized protein</fullName>
    </submittedName>
</protein>
<reference evidence="1 2" key="1">
    <citation type="journal article" date="2015" name="Genome Announc.">
        <title>Expanding the biotechnology potential of lactobacilli through comparative genomics of 213 strains and associated genera.</title>
        <authorList>
            <person name="Sun Z."/>
            <person name="Harris H.M."/>
            <person name="McCann A."/>
            <person name="Guo C."/>
            <person name="Argimon S."/>
            <person name="Zhang W."/>
            <person name="Yang X."/>
            <person name="Jeffery I.B."/>
            <person name="Cooney J.C."/>
            <person name="Kagawa T.F."/>
            <person name="Liu W."/>
            <person name="Song Y."/>
            <person name="Salvetti E."/>
            <person name="Wrobel A."/>
            <person name="Rasinkangas P."/>
            <person name="Parkhill J."/>
            <person name="Rea M.C."/>
            <person name="O'Sullivan O."/>
            <person name="Ritari J."/>
            <person name="Douillard F.P."/>
            <person name="Paul Ross R."/>
            <person name="Yang R."/>
            <person name="Briner A.E."/>
            <person name="Felis G.E."/>
            <person name="de Vos W.M."/>
            <person name="Barrangou R."/>
            <person name="Klaenhammer T.R."/>
            <person name="Caufield P.W."/>
            <person name="Cui Y."/>
            <person name="Zhang H."/>
            <person name="O'Toole P.W."/>
        </authorList>
    </citation>
    <scope>NUCLEOTIDE SEQUENCE [LARGE SCALE GENOMIC DNA]</scope>
    <source>
        <strain evidence="1 2">DSM 19909</strain>
    </source>
</reference>
<proteinExistence type="predicted"/>
<keyword evidence="2" id="KW-1185">Reference proteome</keyword>
<dbReference type="RefSeq" id="WP_235805698.1">
    <property type="nucleotide sequence ID" value="NZ_AZEE01000030.1"/>
</dbReference>
<comment type="caution">
    <text evidence="1">The sequence shown here is derived from an EMBL/GenBank/DDBJ whole genome shotgun (WGS) entry which is preliminary data.</text>
</comment>